<feature type="transmembrane region" description="Helical" evidence="1">
    <location>
        <begin position="36"/>
        <end position="60"/>
    </location>
</feature>
<comment type="caution">
    <text evidence="3">The sequence shown here is derived from an EMBL/GenBank/DDBJ whole genome shotgun (WGS) entry which is preliminary data.</text>
</comment>
<reference evidence="4 6" key="3">
    <citation type="submission" date="2016-10" db="EMBL/GenBank/DDBJ databases">
        <authorList>
            <person name="Varghese N."/>
            <person name="Submissions S."/>
        </authorList>
    </citation>
    <scope>NUCLEOTIDE SEQUENCE [LARGE SCALE GENOMIC DNA]</scope>
    <source>
        <strain evidence="4 6">Gm-149</strain>
    </source>
</reference>
<evidence type="ECO:0000256" key="1">
    <source>
        <dbReference type="SAM" id="Phobius"/>
    </source>
</evidence>
<dbReference type="AlphaFoldDB" id="A0A1B9DNU3"/>
<organism evidence="3 5">
    <name type="scientific">Flavobacterium glycines</name>
    <dbReference type="NCBI Taxonomy" id="551990"/>
    <lineage>
        <taxon>Bacteria</taxon>
        <taxon>Pseudomonadati</taxon>
        <taxon>Bacteroidota</taxon>
        <taxon>Flavobacteriia</taxon>
        <taxon>Flavobacteriales</taxon>
        <taxon>Flavobacteriaceae</taxon>
        <taxon>Flavobacterium</taxon>
    </lineage>
</organism>
<protein>
    <submittedName>
        <fullName evidence="3">Uncharacterized protein</fullName>
    </submittedName>
</protein>
<keyword evidence="1" id="KW-0472">Membrane</keyword>
<dbReference type="EMBL" id="BJVF01000001">
    <property type="protein sequence ID" value="GEL10357.1"/>
    <property type="molecule type" value="Genomic_DNA"/>
</dbReference>
<proteinExistence type="predicted"/>
<keyword evidence="6" id="KW-1185">Reference proteome</keyword>
<sequence>MFLKNYKTYFFLVVSLLIVYVIHQLVFYIFKIDQQLFYYSLEKLYAIFFLLSFIIISILLKIKERNFDQVGMSFLLLTTFKIGFYYLLLKPILKIRHYDITIEKTNFFVMFIVFLAIETIVTIRILSEKP</sequence>
<dbReference type="Proteomes" id="UP000093226">
    <property type="component" value="Unassembled WGS sequence"/>
</dbReference>
<reference evidence="2 7" key="4">
    <citation type="submission" date="2019-07" db="EMBL/GenBank/DDBJ databases">
        <title>Whole genome shotgun sequence of Flavobacterium glycines NBRC 105008.</title>
        <authorList>
            <person name="Hosoyama A."/>
            <person name="Uohara A."/>
            <person name="Ohji S."/>
            <person name="Ichikawa N."/>
        </authorList>
    </citation>
    <scope>NUCLEOTIDE SEQUENCE [LARGE SCALE GENOMIC DNA]</scope>
    <source>
        <strain evidence="2 7">NBRC 105008</strain>
    </source>
</reference>
<keyword evidence="1" id="KW-0812">Transmembrane</keyword>
<dbReference type="OrthoDB" id="1375605at2"/>
<gene>
    <name evidence="3" type="ORF">FBGL_08840</name>
    <name evidence="2" type="ORF">FGL01_10960</name>
    <name evidence="4" type="ORF">SAMN05192550_0610</name>
</gene>
<feature type="transmembrane region" description="Helical" evidence="1">
    <location>
        <begin position="67"/>
        <end position="87"/>
    </location>
</feature>
<evidence type="ECO:0000313" key="6">
    <source>
        <dbReference type="Proteomes" id="UP000182367"/>
    </source>
</evidence>
<evidence type="ECO:0000313" key="3">
    <source>
        <dbReference type="EMBL" id="OCB71343.1"/>
    </source>
</evidence>
<evidence type="ECO:0000313" key="7">
    <source>
        <dbReference type="Proteomes" id="UP000321579"/>
    </source>
</evidence>
<dbReference type="EMBL" id="FNEO01000001">
    <property type="protein sequence ID" value="SDI71223.1"/>
    <property type="molecule type" value="Genomic_DNA"/>
</dbReference>
<dbReference type="EMBL" id="LVEO01000018">
    <property type="protein sequence ID" value="OCB71343.1"/>
    <property type="molecule type" value="Genomic_DNA"/>
</dbReference>
<evidence type="ECO:0000313" key="5">
    <source>
        <dbReference type="Proteomes" id="UP000093226"/>
    </source>
</evidence>
<reference evidence="5" key="1">
    <citation type="submission" date="2016-03" db="EMBL/GenBank/DDBJ databases">
        <title>Draft genome sequence of Paenibacillus glacialis DSM 22343.</title>
        <authorList>
            <person name="Shin S.-K."/>
            <person name="Yi H."/>
        </authorList>
    </citation>
    <scope>NUCLEOTIDE SEQUENCE [LARGE SCALE GENOMIC DNA]</scope>
    <source>
        <strain evidence="5">NBRC 105008</strain>
    </source>
</reference>
<evidence type="ECO:0000313" key="4">
    <source>
        <dbReference type="EMBL" id="SDI71223.1"/>
    </source>
</evidence>
<dbReference type="Proteomes" id="UP000182367">
    <property type="component" value="Unassembled WGS sequence"/>
</dbReference>
<dbReference type="STRING" id="551990.SAMN05192550_0610"/>
<feature type="transmembrane region" description="Helical" evidence="1">
    <location>
        <begin position="9"/>
        <end position="30"/>
    </location>
</feature>
<accession>A0A1B9DNU3</accession>
<keyword evidence="1" id="KW-1133">Transmembrane helix</keyword>
<dbReference type="Proteomes" id="UP000321579">
    <property type="component" value="Unassembled WGS sequence"/>
</dbReference>
<name>A0A1B9DNU3_9FLAO</name>
<reference evidence="3" key="2">
    <citation type="submission" date="2016-03" db="EMBL/GenBank/DDBJ databases">
        <authorList>
            <person name="Ploux O."/>
        </authorList>
    </citation>
    <scope>NUCLEOTIDE SEQUENCE</scope>
    <source>
        <strain evidence="3">NBRC 105008</strain>
    </source>
</reference>
<feature type="transmembrane region" description="Helical" evidence="1">
    <location>
        <begin position="107"/>
        <end position="126"/>
    </location>
</feature>
<evidence type="ECO:0000313" key="2">
    <source>
        <dbReference type="EMBL" id="GEL10357.1"/>
    </source>
</evidence>